<accession>A0A0M0LSD0</accession>
<sequence length="381" mass="41540">MVEMVASALGVNPDASLSRPEVEKLLTALVLARLSSRKEEDEPARLREISGWQRWAHLEAQAGFLLMDADGSGSVDYSEFVSFVATCPHIFGPLVHIEQLFDAYDTNRDGLLDADEVHCLHVEVIIEHETREDGSTDHVIPMATERSLAMLRAYGSAASPRHPMGALDFFGFVKAVYDDPHLLGTAANLRRLFKQFDTDESGALERTELRDMILYHCELKGLPPPPPPELDRYVEGAFAKADTDGSGTIDFPELCKFMATSEMTLNLLPAAFAPVSPFEVLRKESTSASGSHFALAKQLAAQPVKGIDALPPDSFLVQLMHQKGQALGLTDPRRPSIEACAVCSAPLVGDKMGSASEAEAHKAAHRRWVDAKDADPISLNP</sequence>
<reference evidence="6" key="1">
    <citation type="journal article" date="2015" name="PLoS Genet.">
        <title>Genome Sequence and Transcriptome Analyses of Chrysochromulina tobin: Metabolic Tools for Enhanced Algal Fitness in the Prominent Order Prymnesiales (Haptophyceae).</title>
        <authorList>
            <person name="Hovde B.T."/>
            <person name="Deodato C.R."/>
            <person name="Hunsperger H.M."/>
            <person name="Ryken S.A."/>
            <person name="Yost W."/>
            <person name="Jha R.K."/>
            <person name="Patterson J."/>
            <person name="Monnat R.J. Jr."/>
            <person name="Barlow S.B."/>
            <person name="Starkenburg S.R."/>
            <person name="Cattolico R.A."/>
        </authorList>
    </citation>
    <scope>NUCLEOTIDE SEQUENCE</scope>
    <source>
        <strain evidence="6">CCMP291</strain>
    </source>
</reference>
<feature type="domain" description="EF-hand" evidence="4">
    <location>
        <begin position="229"/>
        <end position="264"/>
    </location>
</feature>
<name>A0A0M0LSD0_9EUKA</name>
<organism evidence="5 6">
    <name type="scientific">Chrysochromulina tobinii</name>
    <dbReference type="NCBI Taxonomy" id="1460289"/>
    <lineage>
        <taxon>Eukaryota</taxon>
        <taxon>Haptista</taxon>
        <taxon>Haptophyta</taxon>
        <taxon>Prymnesiophyceae</taxon>
        <taxon>Prymnesiales</taxon>
        <taxon>Chrysochromulinaceae</taxon>
        <taxon>Chrysochromulina</taxon>
    </lineage>
</organism>
<dbReference type="Pfam" id="PF13499">
    <property type="entry name" value="EF-hand_7"/>
    <property type="match status" value="1"/>
</dbReference>
<keyword evidence="1" id="KW-0479">Metal-binding</keyword>
<dbReference type="Proteomes" id="UP000037460">
    <property type="component" value="Unassembled WGS sequence"/>
</dbReference>
<evidence type="ECO:0000313" key="5">
    <source>
        <dbReference type="EMBL" id="KOO53653.1"/>
    </source>
</evidence>
<evidence type="ECO:0000256" key="3">
    <source>
        <dbReference type="ARBA" id="ARBA00022837"/>
    </source>
</evidence>
<dbReference type="Gene3D" id="1.10.238.10">
    <property type="entry name" value="EF-hand"/>
    <property type="match status" value="2"/>
</dbReference>
<evidence type="ECO:0000256" key="2">
    <source>
        <dbReference type="ARBA" id="ARBA00022737"/>
    </source>
</evidence>
<feature type="domain" description="EF-hand" evidence="4">
    <location>
        <begin position="55"/>
        <end position="90"/>
    </location>
</feature>
<dbReference type="GO" id="GO:0005509">
    <property type="term" value="F:calcium ion binding"/>
    <property type="evidence" value="ECO:0007669"/>
    <property type="project" value="InterPro"/>
</dbReference>
<dbReference type="AlphaFoldDB" id="A0A0M0LSD0"/>
<proteinExistence type="predicted"/>
<dbReference type="SUPFAM" id="SSF47473">
    <property type="entry name" value="EF-hand"/>
    <property type="match status" value="1"/>
</dbReference>
<comment type="caution">
    <text evidence="5">The sequence shown here is derived from an EMBL/GenBank/DDBJ whole genome shotgun (WGS) entry which is preliminary data.</text>
</comment>
<dbReference type="OrthoDB" id="428774at2759"/>
<dbReference type="PROSITE" id="PS50222">
    <property type="entry name" value="EF_HAND_2"/>
    <property type="match status" value="4"/>
</dbReference>
<gene>
    <name evidence="5" type="ORF">Ctob_016552</name>
</gene>
<dbReference type="PANTHER" id="PTHR45942">
    <property type="entry name" value="PROTEIN PHOSPATASE 3 REGULATORY SUBUNIT B ALPHA ISOFORM TYPE 1"/>
    <property type="match status" value="1"/>
</dbReference>
<feature type="domain" description="EF-hand" evidence="4">
    <location>
        <begin position="92"/>
        <end position="127"/>
    </location>
</feature>
<dbReference type="CDD" id="cd00051">
    <property type="entry name" value="EFh"/>
    <property type="match status" value="2"/>
</dbReference>
<evidence type="ECO:0000259" key="4">
    <source>
        <dbReference type="PROSITE" id="PS50222"/>
    </source>
</evidence>
<keyword evidence="6" id="KW-1185">Reference proteome</keyword>
<dbReference type="Pfam" id="PF13202">
    <property type="entry name" value="EF-hand_5"/>
    <property type="match status" value="2"/>
</dbReference>
<dbReference type="PROSITE" id="PS00018">
    <property type="entry name" value="EF_HAND_1"/>
    <property type="match status" value="4"/>
</dbReference>
<keyword evidence="2" id="KW-0677">Repeat</keyword>
<dbReference type="SMART" id="SM00054">
    <property type="entry name" value="EFh"/>
    <property type="match status" value="4"/>
</dbReference>
<evidence type="ECO:0000256" key="1">
    <source>
        <dbReference type="ARBA" id="ARBA00022723"/>
    </source>
</evidence>
<dbReference type="InterPro" id="IPR011992">
    <property type="entry name" value="EF-hand-dom_pair"/>
</dbReference>
<evidence type="ECO:0000313" key="6">
    <source>
        <dbReference type="Proteomes" id="UP000037460"/>
    </source>
</evidence>
<keyword evidence="3" id="KW-0106">Calcium</keyword>
<protein>
    <recommendedName>
        <fullName evidence="4">EF-hand domain-containing protein</fullName>
    </recommendedName>
</protein>
<dbReference type="InterPro" id="IPR002048">
    <property type="entry name" value="EF_hand_dom"/>
</dbReference>
<dbReference type="EMBL" id="JWZX01000129">
    <property type="protein sequence ID" value="KOO53653.1"/>
    <property type="molecule type" value="Genomic_DNA"/>
</dbReference>
<dbReference type="InterPro" id="IPR018247">
    <property type="entry name" value="EF_Hand_1_Ca_BS"/>
</dbReference>
<feature type="domain" description="EF-hand" evidence="4">
    <location>
        <begin position="184"/>
        <end position="219"/>
    </location>
</feature>
<feature type="non-terminal residue" evidence="5">
    <location>
        <position position="381"/>
    </location>
</feature>